<dbReference type="GO" id="GO:0016119">
    <property type="term" value="P:carotene metabolic process"/>
    <property type="evidence" value="ECO:0007669"/>
    <property type="project" value="TreeGrafter"/>
</dbReference>
<organism evidence="5 6">
    <name type="scientific">Lishizhenia tianjinensis</name>
    <dbReference type="NCBI Taxonomy" id="477690"/>
    <lineage>
        <taxon>Bacteria</taxon>
        <taxon>Pseudomonadati</taxon>
        <taxon>Bacteroidota</taxon>
        <taxon>Flavobacteriia</taxon>
        <taxon>Flavobacteriales</taxon>
        <taxon>Crocinitomicaceae</taxon>
        <taxon>Lishizhenia</taxon>
    </lineage>
</organism>
<dbReference type="Proteomes" id="UP000236454">
    <property type="component" value="Unassembled WGS sequence"/>
</dbReference>
<dbReference type="GO" id="GO:0010291">
    <property type="term" value="F:beta-carotene 3-hydroxylase activity"/>
    <property type="evidence" value="ECO:0007669"/>
    <property type="project" value="TreeGrafter"/>
</dbReference>
<name>A0A1I7AZS5_9FLAO</name>
<comment type="similarity">
    <text evidence="1">Belongs to the sterol desaturase family.</text>
</comment>
<protein>
    <submittedName>
        <fullName evidence="5">Beta-carotene 3-hydroxylase</fullName>
    </submittedName>
</protein>
<keyword evidence="6" id="KW-1185">Reference proteome</keyword>
<sequence>MYWWGPFLLIATFFVMEFMAWATHKYIMHGLGWYFHKDHHQVEPGFFEKNDFFFLIYAIPSWLCIMLGMMNNNYIAVWIGYGIAAYGFAYFLFHDVYIHRRFKWLRNIDHPYFMAIRKAHKVHHKHLGKAHGECFGMLIVPKKYYREAKRSFAIKKSKS</sequence>
<keyword evidence="2" id="KW-0125">Carotenoid biosynthesis</keyword>
<dbReference type="GO" id="GO:0016123">
    <property type="term" value="P:xanthophyll biosynthetic process"/>
    <property type="evidence" value="ECO:0007669"/>
    <property type="project" value="TreeGrafter"/>
</dbReference>
<gene>
    <name evidence="5" type="ORF">SAMN05216474_2423</name>
</gene>
<dbReference type="AlphaFoldDB" id="A0A1I7AZS5"/>
<dbReference type="PANTHER" id="PTHR31899">
    <property type="entry name" value="BETA-CAROTENE 3-HYDROXYLASE 1, CHLOROPLASTIC"/>
    <property type="match status" value="1"/>
</dbReference>
<evidence type="ECO:0000256" key="2">
    <source>
        <dbReference type="ARBA" id="ARBA00022746"/>
    </source>
</evidence>
<feature type="transmembrane region" description="Helical" evidence="4">
    <location>
        <begin position="52"/>
        <end position="69"/>
    </location>
</feature>
<keyword evidence="4" id="KW-1133">Transmembrane helix</keyword>
<evidence type="ECO:0000313" key="6">
    <source>
        <dbReference type="Proteomes" id="UP000236454"/>
    </source>
</evidence>
<evidence type="ECO:0000256" key="3">
    <source>
        <dbReference type="ARBA" id="ARBA00023002"/>
    </source>
</evidence>
<evidence type="ECO:0000313" key="5">
    <source>
        <dbReference type="EMBL" id="SFT80402.1"/>
    </source>
</evidence>
<dbReference type="STRING" id="477690.SAMN05216474_2423"/>
<keyword evidence="4" id="KW-0472">Membrane</keyword>
<accession>A0A1I7AZS5</accession>
<evidence type="ECO:0000256" key="4">
    <source>
        <dbReference type="SAM" id="Phobius"/>
    </source>
</evidence>
<feature type="transmembrane region" description="Helical" evidence="4">
    <location>
        <begin position="6"/>
        <end position="27"/>
    </location>
</feature>
<evidence type="ECO:0000256" key="1">
    <source>
        <dbReference type="ARBA" id="ARBA00009324"/>
    </source>
</evidence>
<proteinExistence type="inferred from homology"/>
<keyword evidence="4" id="KW-0812">Transmembrane</keyword>
<reference evidence="5 6" key="1">
    <citation type="submission" date="2016-10" db="EMBL/GenBank/DDBJ databases">
        <authorList>
            <person name="de Groot N.N."/>
        </authorList>
    </citation>
    <scope>NUCLEOTIDE SEQUENCE [LARGE SCALE GENOMIC DNA]</scope>
    <source>
        <strain evidence="5 6">CGMCC 1.7005</strain>
    </source>
</reference>
<dbReference type="InterPro" id="IPR045019">
    <property type="entry name" value="BETA-OHASE-like"/>
</dbReference>
<feature type="transmembrane region" description="Helical" evidence="4">
    <location>
        <begin position="75"/>
        <end position="93"/>
    </location>
</feature>
<dbReference type="PANTHER" id="PTHR31899:SF9">
    <property type="entry name" value="BETA-CAROTENE 3-HYDROXYLASE 1, CHLOROPLASTIC"/>
    <property type="match status" value="1"/>
</dbReference>
<keyword evidence="3" id="KW-0560">Oxidoreductase</keyword>
<dbReference type="EMBL" id="FPAS01000004">
    <property type="protein sequence ID" value="SFT80402.1"/>
    <property type="molecule type" value="Genomic_DNA"/>
</dbReference>